<dbReference type="EMBL" id="JAWDGP010000278">
    <property type="protein sequence ID" value="KAK3801901.1"/>
    <property type="molecule type" value="Genomic_DNA"/>
</dbReference>
<sequence>MTLSGVYCHCGNSYSIFSKKDRETLQSKTVALLCSLEARFKKCGITCPFGTGSTPTCSLPIFKIASYQSFIQETISFMTMMNIY</sequence>
<dbReference type="Gene3D" id="3.20.20.10">
    <property type="entry name" value="Alanine racemase"/>
    <property type="match status" value="1"/>
</dbReference>
<evidence type="ECO:0000313" key="2">
    <source>
        <dbReference type="Proteomes" id="UP001283361"/>
    </source>
</evidence>
<comment type="caution">
    <text evidence="1">The sequence shown here is derived from an EMBL/GenBank/DDBJ whole genome shotgun (WGS) entry which is preliminary data.</text>
</comment>
<proteinExistence type="predicted"/>
<reference evidence="1" key="1">
    <citation type="journal article" date="2023" name="G3 (Bethesda)">
        <title>A reference genome for the long-term kleptoplast-retaining sea slug Elysia crispata morphotype clarki.</title>
        <authorList>
            <person name="Eastman K.E."/>
            <person name="Pendleton A.L."/>
            <person name="Shaikh M.A."/>
            <person name="Suttiyut T."/>
            <person name="Ogas R."/>
            <person name="Tomko P."/>
            <person name="Gavelis G."/>
            <person name="Widhalm J.R."/>
            <person name="Wisecaver J.H."/>
        </authorList>
    </citation>
    <scope>NUCLEOTIDE SEQUENCE</scope>
    <source>
        <strain evidence="1">ECLA1</strain>
    </source>
</reference>
<evidence type="ECO:0000313" key="1">
    <source>
        <dbReference type="EMBL" id="KAK3801901.1"/>
    </source>
</evidence>
<dbReference type="AlphaFoldDB" id="A0AAE1EBZ1"/>
<dbReference type="InterPro" id="IPR029066">
    <property type="entry name" value="PLP-binding_barrel"/>
</dbReference>
<accession>A0AAE1EBZ1</accession>
<dbReference type="Proteomes" id="UP001283361">
    <property type="component" value="Unassembled WGS sequence"/>
</dbReference>
<keyword evidence="2" id="KW-1185">Reference proteome</keyword>
<organism evidence="1 2">
    <name type="scientific">Elysia crispata</name>
    <name type="common">lettuce slug</name>
    <dbReference type="NCBI Taxonomy" id="231223"/>
    <lineage>
        <taxon>Eukaryota</taxon>
        <taxon>Metazoa</taxon>
        <taxon>Spiralia</taxon>
        <taxon>Lophotrochozoa</taxon>
        <taxon>Mollusca</taxon>
        <taxon>Gastropoda</taxon>
        <taxon>Heterobranchia</taxon>
        <taxon>Euthyneura</taxon>
        <taxon>Panpulmonata</taxon>
        <taxon>Sacoglossa</taxon>
        <taxon>Placobranchoidea</taxon>
        <taxon>Plakobranchidae</taxon>
        <taxon>Elysia</taxon>
    </lineage>
</organism>
<name>A0AAE1EBZ1_9GAST</name>
<gene>
    <name evidence="1" type="ORF">RRG08_005647</name>
</gene>
<protein>
    <submittedName>
        <fullName evidence="1">Uncharacterized protein</fullName>
    </submittedName>
</protein>